<name>A0A1S7LHP2_MAGMO</name>
<evidence type="ECO:0000313" key="1">
    <source>
        <dbReference type="EMBL" id="CRH06058.1"/>
    </source>
</evidence>
<proteinExistence type="predicted"/>
<accession>A0A1S7LHP2</accession>
<organism evidence="1">
    <name type="scientific">Magnetococcus massalia (strain MO-1)</name>
    <dbReference type="NCBI Taxonomy" id="451514"/>
    <lineage>
        <taxon>Bacteria</taxon>
        <taxon>Pseudomonadati</taxon>
        <taxon>Pseudomonadota</taxon>
        <taxon>Magnetococcia</taxon>
        <taxon>Magnetococcales</taxon>
        <taxon>Magnetococcaceae</taxon>
        <taxon>Magnetococcus</taxon>
    </lineage>
</organism>
<sequence length="72" mass="8486">MIGGPNMPRSPLARFQNCREDVDEQKRKGWNRHGILVVSEDDNRLTWPERELVMQLGDRLYGNRRRKEVGHA</sequence>
<protein>
    <submittedName>
        <fullName evidence="1">Uncharacterized protein</fullName>
    </submittedName>
</protein>
<dbReference type="AlphaFoldDB" id="A0A1S7LHP2"/>
<reference evidence="1" key="1">
    <citation type="submission" date="2015-04" db="EMBL/GenBank/DDBJ databases">
        <authorList>
            <person name="Syromyatnikov M.Y."/>
            <person name="Popov V.N."/>
        </authorList>
    </citation>
    <scope>NUCLEOTIDE SEQUENCE</scope>
    <source>
        <strain evidence="1">MO-1</strain>
    </source>
</reference>
<gene>
    <name evidence="1" type="ORF">MAGMO_1883</name>
</gene>
<dbReference type="EMBL" id="LO017727">
    <property type="protein sequence ID" value="CRH06058.1"/>
    <property type="molecule type" value="Genomic_DNA"/>
</dbReference>